<dbReference type="Gramene" id="AET7Gv20694200.3">
    <property type="protein sequence ID" value="AET7Gv20694200.3"/>
    <property type="gene ID" value="AET7Gv20694200"/>
</dbReference>
<reference evidence="2" key="1">
    <citation type="journal article" date="2014" name="Science">
        <title>Ancient hybridizations among the ancestral genomes of bread wheat.</title>
        <authorList>
            <consortium name="International Wheat Genome Sequencing Consortium,"/>
            <person name="Marcussen T."/>
            <person name="Sandve S.R."/>
            <person name="Heier L."/>
            <person name="Spannagl M."/>
            <person name="Pfeifer M."/>
            <person name="Jakobsen K.S."/>
            <person name="Wulff B.B."/>
            <person name="Steuernagel B."/>
            <person name="Mayer K.F."/>
            <person name="Olsen O.A."/>
        </authorList>
    </citation>
    <scope>NUCLEOTIDE SEQUENCE [LARGE SCALE GENOMIC DNA]</scope>
    <source>
        <strain evidence="2">cv. AL8/78</strain>
    </source>
</reference>
<name>A0A453RTE6_AEGTS</name>
<dbReference type="EnsemblPlants" id="AET7Gv20694200.16">
    <property type="protein sequence ID" value="AET7Gv20694200.16"/>
    <property type="gene ID" value="AET7Gv20694200"/>
</dbReference>
<reference evidence="1" key="4">
    <citation type="submission" date="2019-03" db="UniProtKB">
        <authorList>
            <consortium name="EnsemblPlants"/>
        </authorList>
    </citation>
    <scope>IDENTIFICATION</scope>
</reference>
<evidence type="ECO:0000313" key="2">
    <source>
        <dbReference type="Proteomes" id="UP000015105"/>
    </source>
</evidence>
<dbReference type="EnsemblPlants" id="AET7Gv20694200.3">
    <property type="protein sequence ID" value="AET7Gv20694200.3"/>
    <property type="gene ID" value="AET7Gv20694200"/>
</dbReference>
<reference evidence="1" key="3">
    <citation type="journal article" date="2017" name="Nature">
        <title>Genome sequence of the progenitor of the wheat D genome Aegilops tauschii.</title>
        <authorList>
            <person name="Luo M.C."/>
            <person name="Gu Y.Q."/>
            <person name="Puiu D."/>
            <person name="Wang H."/>
            <person name="Twardziok S.O."/>
            <person name="Deal K.R."/>
            <person name="Huo N."/>
            <person name="Zhu T."/>
            <person name="Wang L."/>
            <person name="Wang Y."/>
            <person name="McGuire P.E."/>
            <person name="Liu S."/>
            <person name="Long H."/>
            <person name="Ramasamy R.K."/>
            <person name="Rodriguez J.C."/>
            <person name="Van S.L."/>
            <person name="Yuan L."/>
            <person name="Wang Z."/>
            <person name="Xia Z."/>
            <person name="Xiao L."/>
            <person name="Anderson O.D."/>
            <person name="Ouyang S."/>
            <person name="Liang Y."/>
            <person name="Zimin A.V."/>
            <person name="Pertea G."/>
            <person name="Qi P."/>
            <person name="Bennetzen J.L."/>
            <person name="Dai X."/>
            <person name="Dawson M.W."/>
            <person name="Muller H.G."/>
            <person name="Kugler K."/>
            <person name="Rivarola-Duarte L."/>
            <person name="Spannagl M."/>
            <person name="Mayer K.F.X."/>
            <person name="Lu F.H."/>
            <person name="Bevan M.W."/>
            <person name="Leroy P."/>
            <person name="Li P."/>
            <person name="You F.M."/>
            <person name="Sun Q."/>
            <person name="Liu Z."/>
            <person name="Lyons E."/>
            <person name="Wicker T."/>
            <person name="Salzberg S.L."/>
            <person name="Devos K.M."/>
            <person name="Dvorak J."/>
        </authorList>
    </citation>
    <scope>NUCLEOTIDE SEQUENCE [LARGE SCALE GENOMIC DNA]</scope>
    <source>
        <strain evidence="1">cv. AL8/78</strain>
    </source>
</reference>
<accession>A0A453RTE6</accession>
<evidence type="ECO:0000313" key="1">
    <source>
        <dbReference type="EnsemblPlants" id="AET7Gv20694200.3"/>
    </source>
</evidence>
<dbReference type="Proteomes" id="UP000015105">
    <property type="component" value="Chromosome 7D"/>
</dbReference>
<protein>
    <submittedName>
        <fullName evidence="1">Uncharacterized protein</fullName>
    </submittedName>
</protein>
<dbReference type="Gramene" id="AET7Gv20694200.16">
    <property type="protein sequence ID" value="AET7Gv20694200.16"/>
    <property type="gene ID" value="AET7Gv20694200"/>
</dbReference>
<dbReference type="AlphaFoldDB" id="A0A453RTE6"/>
<proteinExistence type="predicted"/>
<reference evidence="2" key="2">
    <citation type="journal article" date="2017" name="Nat. Plants">
        <title>The Aegilops tauschii genome reveals multiple impacts of transposons.</title>
        <authorList>
            <person name="Zhao G."/>
            <person name="Zou C."/>
            <person name="Li K."/>
            <person name="Wang K."/>
            <person name="Li T."/>
            <person name="Gao L."/>
            <person name="Zhang X."/>
            <person name="Wang H."/>
            <person name="Yang Z."/>
            <person name="Liu X."/>
            <person name="Jiang W."/>
            <person name="Mao L."/>
            <person name="Kong X."/>
            <person name="Jiao Y."/>
            <person name="Jia J."/>
        </authorList>
    </citation>
    <scope>NUCLEOTIDE SEQUENCE [LARGE SCALE GENOMIC DNA]</scope>
    <source>
        <strain evidence="2">cv. AL8/78</strain>
    </source>
</reference>
<reference evidence="1" key="5">
    <citation type="journal article" date="2021" name="G3 (Bethesda)">
        <title>Aegilops tauschii genome assembly Aet v5.0 features greater sequence contiguity and improved annotation.</title>
        <authorList>
            <person name="Wang L."/>
            <person name="Zhu T."/>
            <person name="Rodriguez J.C."/>
            <person name="Deal K.R."/>
            <person name="Dubcovsky J."/>
            <person name="McGuire P.E."/>
            <person name="Lux T."/>
            <person name="Spannagl M."/>
            <person name="Mayer K.F.X."/>
            <person name="Baldrich P."/>
            <person name="Meyers B.C."/>
            <person name="Huo N."/>
            <person name="Gu Y.Q."/>
            <person name="Zhou H."/>
            <person name="Devos K.M."/>
            <person name="Bennetzen J.L."/>
            <person name="Unver T."/>
            <person name="Budak H."/>
            <person name="Gulick P.J."/>
            <person name="Galiba G."/>
            <person name="Kalapos B."/>
            <person name="Nelson D.R."/>
            <person name="Li P."/>
            <person name="You F.M."/>
            <person name="Luo M.C."/>
            <person name="Dvorak J."/>
        </authorList>
    </citation>
    <scope>NUCLEOTIDE SEQUENCE [LARGE SCALE GENOMIC DNA]</scope>
    <source>
        <strain evidence="1">cv. AL8/78</strain>
    </source>
</reference>
<keyword evidence="2" id="KW-1185">Reference proteome</keyword>
<sequence length="119" mass="13113">MVCASGLLARVDIRSRKWAGPQWGKLEERGYTWRRRCCSGGSIPSAVSPGTAERSCSAAGRGSIVSFLRSAIHHSAATHMNKPVRACSSKVCPLLHPRISPSNGWMRYLFPQLSSWVMR</sequence>
<organism evidence="1 2">
    <name type="scientific">Aegilops tauschii subsp. strangulata</name>
    <name type="common">Goatgrass</name>
    <dbReference type="NCBI Taxonomy" id="200361"/>
    <lineage>
        <taxon>Eukaryota</taxon>
        <taxon>Viridiplantae</taxon>
        <taxon>Streptophyta</taxon>
        <taxon>Embryophyta</taxon>
        <taxon>Tracheophyta</taxon>
        <taxon>Spermatophyta</taxon>
        <taxon>Magnoliopsida</taxon>
        <taxon>Liliopsida</taxon>
        <taxon>Poales</taxon>
        <taxon>Poaceae</taxon>
        <taxon>BOP clade</taxon>
        <taxon>Pooideae</taxon>
        <taxon>Triticodae</taxon>
        <taxon>Triticeae</taxon>
        <taxon>Triticinae</taxon>
        <taxon>Aegilops</taxon>
    </lineage>
</organism>